<feature type="transmembrane region" description="Helical" evidence="1">
    <location>
        <begin position="227"/>
        <end position="247"/>
    </location>
</feature>
<evidence type="ECO:0000313" key="3">
    <source>
        <dbReference type="Proteomes" id="UP000535543"/>
    </source>
</evidence>
<dbReference type="RefSeq" id="WP_169590836.1">
    <property type="nucleotide sequence ID" value="NZ_VCQU01000008.1"/>
</dbReference>
<gene>
    <name evidence="2" type="ORF">FGL95_22140</name>
</gene>
<protein>
    <recommendedName>
        <fullName evidence="4">ABC transporter permease</fullName>
    </recommendedName>
</protein>
<dbReference type="AlphaFoldDB" id="A0A848KHV6"/>
<keyword evidence="1" id="KW-1133">Transmembrane helix</keyword>
<dbReference type="Proteomes" id="UP000535543">
    <property type="component" value="Unassembled WGS sequence"/>
</dbReference>
<evidence type="ECO:0000313" key="2">
    <source>
        <dbReference type="EMBL" id="NMN97741.1"/>
    </source>
</evidence>
<feature type="transmembrane region" description="Helical" evidence="1">
    <location>
        <begin position="50"/>
        <end position="76"/>
    </location>
</feature>
<organism evidence="2 3">
    <name type="scientific">Antrihabitans stalactiti</name>
    <dbReference type="NCBI Taxonomy" id="2584121"/>
    <lineage>
        <taxon>Bacteria</taxon>
        <taxon>Bacillati</taxon>
        <taxon>Actinomycetota</taxon>
        <taxon>Actinomycetes</taxon>
        <taxon>Mycobacteriales</taxon>
        <taxon>Nocardiaceae</taxon>
        <taxon>Antrihabitans</taxon>
    </lineage>
</organism>
<feature type="transmembrane region" description="Helical" evidence="1">
    <location>
        <begin position="173"/>
        <end position="195"/>
    </location>
</feature>
<proteinExistence type="predicted"/>
<dbReference type="Pfam" id="PF12730">
    <property type="entry name" value="ABC2_membrane_4"/>
    <property type="match status" value="1"/>
</dbReference>
<evidence type="ECO:0008006" key="4">
    <source>
        <dbReference type="Google" id="ProtNLM"/>
    </source>
</evidence>
<name>A0A848KHV6_9NOCA</name>
<accession>A0A848KHV6</accession>
<reference evidence="2 3" key="1">
    <citation type="submission" date="2019-05" db="EMBL/GenBank/DDBJ databases">
        <authorList>
            <person name="Lee S.D."/>
        </authorList>
    </citation>
    <scope>NUCLEOTIDE SEQUENCE [LARGE SCALE GENOMIC DNA]</scope>
    <source>
        <strain evidence="2 3">YC2-7</strain>
    </source>
</reference>
<feature type="transmembrane region" description="Helical" evidence="1">
    <location>
        <begin position="105"/>
        <end position="130"/>
    </location>
</feature>
<feature type="transmembrane region" description="Helical" evidence="1">
    <location>
        <begin position="142"/>
        <end position="166"/>
    </location>
</feature>
<keyword evidence="3" id="KW-1185">Reference proteome</keyword>
<keyword evidence="1" id="KW-0472">Membrane</keyword>
<keyword evidence="1" id="KW-0812">Transmembrane</keyword>
<feature type="transmembrane region" description="Helical" evidence="1">
    <location>
        <begin position="12"/>
        <end position="38"/>
    </location>
</feature>
<dbReference type="EMBL" id="VCQU01000008">
    <property type="protein sequence ID" value="NMN97741.1"/>
    <property type="molecule type" value="Genomic_DNA"/>
</dbReference>
<evidence type="ECO:0000256" key="1">
    <source>
        <dbReference type="SAM" id="Phobius"/>
    </source>
</evidence>
<comment type="caution">
    <text evidence="2">The sequence shown here is derived from an EMBL/GenBank/DDBJ whole genome shotgun (WGS) entry which is preliminary data.</text>
</comment>
<sequence length="253" mass="26624">MNLLKAEFRKVITLRFWWALMIGPLLVGLGASAFSASVLRDTDDFQSNELIAVAAFAGLIVAVFTTIMFAGLFGALNAGTEFAHKTLTPTFLTASGRDGVLGAKILVTAAFALFYGLVIEIVSVLVVFVFSTGDATFDGDVLASLALGLYVIVCWGVIGAGFGMLFGSSLAAVLVVTAGPIGDLVLGTILAGLGADPVRYWLPLFTTFGTMIGGNAEETDLFPPWPIPPILMFIYAVVFVGAGWLVARTRDVT</sequence>
<reference evidence="2 3" key="2">
    <citation type="submission" date="2020-06" db="EMBL/GenBank/DDBJ databases">
        <title>Antribacter stalactiti gen. nov., sp. nov., a new member of the family Nacardiaceae isolated from a cave.</title>
        <authorList>
            <person name="Kim I.S."/>
        </authorList>
    </citation>
    <scope>NUCLEOTIDE SEQUENCE [LARGE SCALE GENOMIC DNA]</scope>
    <source>
        <strain evidence="2 3">YC2-7</strain>
    </source>
</reference>